<dbReference type="InterPro" id="IPR003607">
    <property type="entry name" value="HD/PDEase_dom"/>
</dbReference>
<dbReference type="HAMAP" id="MF_01212">
    <property type="entry name" value="dGTPase_type2"/>
    <property type="match status" value="1"/>
</dbReference>
<dbReference type="GO" id="GO:0006203">
    <property type="term" value="P:dGTP catabolic process"/>
    <property type="evidence" value="ECO:0007669"/>
    <property type="project" value="TreeGrafter"/>
</dbReference>
<feature type="domain" description="HD" evidence="4">
    <location>
        <begin position="73"/>
        <end position="221"/>
    </location>
</feature>
<dbReference type="InterPro" id="IPR006261">
    <property type="entry name" value="dGTPase"/>
</dbReference>
<evidence type="ECO:0000313" key="6">
    <source>
        <dbReference type="Proteomes" id="UP000183900"/>
    </source>
</evidence>
<dbReference type="AlphaFoldDB" id="A0A0K6HY48"/>
<dbReference type="InterPro" id="IPR006674">
    <property type="entry name" value="HD_domain"/>
</dbReference>
<dbReference type="InterPro" id="IPR050135">
    <property type="entry name" value="dGTPase-like"/>
</dbReference>
<dbReference type="PANTHER" id="PTHR11373">
    <property type="entry name" value="DEOXYNUCLEOSIDE TRIPHOSPHATE TRIPHOSPHOHYDROLASE"/>
    <property type="match status" value="1"/>
</dbReference>
<evidence type="ECO:0000313" key="5">
    <source>
        <dbReference type="EMBL" id="CUA95728.1"/>
    </source>
</evidence>
<feature type="region of interest" description="Disordered" evidence="3">
    <location>
        <begin position="20"/>
        <end position="41"/>
    </location>
</feature>
<dbReference type="PROSITE" id="PS51831">
    <property type="entry name" value="HD"/>
    <property type="match status" value="1"/>
</dbReference>
<proteinExistence type="inferred from homology"/>
<dbReference type="SMART" id="SM00471">
    <property type="entry name" value="HDc"/>
    <property type="match status" value="1"/>
</dbReference>
<evidence type="ECO:0000259" key="4">
    <source>
        <dbReference type="PROSITE" id="PS51831"/>
    </source>
</evidence>
<dbReference type="Pfam" id="PF13286">
    <property type="entry name" value="HD_assoc"/>
    <property type="match status" value="1"/>
</dbReference>
<evidence type="ECO:0000256" key="3">
    <source>
        <dbReference type="SAM" id="MobiDB-lite"/>
    </source>
</evidence>
<dbReference type="NCBIfam" id="TIGR01353">
    <property type="entry name" value="dGTP_triPase"/>
    <property type="match status" value="1"/>
</dbReference>
<dbReference type="Gene3D" id="1.10.3210.10">
    <property type="entry name" value="Hypothetical protein af1432"/>
    <property type="match status" value="1"/>
</dbReference>
<keyword evidence="1 2" id="KW-0378">Hydrolase</keyword>
<dbReference type="GO" id="GO:0008832">
    <property type="term" value="F:dGTPase activity"/>
    <property type="evidence" value="ECO:0007669"/>
    <property type="project" value="TreeGrafter"/>
</dbReference>
<dbReference type="Pfam" id="PF01966">
    <property type="entry name" value="HD"/>
    <property type="match status" value="1"/>
</dbReference>
<evidence type="ECO:0000256" key="2">
    <source>
        <dbReference type="HAMAP-Rule" id="MF_01212"/>
    </source>
</evidence>
<comment type="similarity">
    <text evidence="2">Belongs to the dGTPase family. Type 2 subfamily.</text>
</comment>
<organism evidence="5 6">
    <name type="scientific">Pannonibacter indicus</name>
    <dbReference type="NCBI Taxonomy" id="466044"/>
    <lineage>
        <taxon>Bacteria</taxon>
        <taxon>Pseudomonadati</taxon>
        <taxon>Pseudomonadota</taxon>
        <taxon>Alphaproteobacteria</taxon>
        <taxon>Hyphomicrobiales</taxon>
        <taxon>Stappiaceae</taxon>
        <taxon>Pannonibacter</taxon>
    </lineage>
</organism>
<dbReference type="NCBIfam" id="NF002326">
    <property type="entry name" value="PRK01286.1-1"/>
    <property type="match status" value="1"/>
</dbReference>
<dbReference type="SUPFAM" id="SSF109604">
    <property type="entry name" value="HD-domain/PDEase-like"/>
    <property type="match status" value="1"/>
</dbReference>
<keyword evidence="6" id="KW-1185">Reference proteome</keyword>
<dbReference type="NCBIfam" id="NF002328">
    <property type="entry name" value="PRK01286.1-3"/>
    <property type="match status" value="1"/>
</dbReference>
<name>A0A0K6HY48_9HYPH</name>
<dbReference type="OrthoDB" id="9803619at2"/>
<reference evidence="6" key="1">
    <citation type="submission" date="2015-08" db="EMBL/GenBank/DDBJ databases">
        <authorList>
            <person name="Varghese N."/>
        </authorList>
    </citation>
    <scope>NUCLEOTIDE SEQUENCE [LARGE SCALE GENOMIC DNA]</scope>
    <source>
        <strain evidence="6">DSM 23407</strain>
    </source>
</reference>
<evidence type="ECO:0000256" key="1">
    <source>
        <dbReference type="ARBA" id="ARBA00022801"/>
    </source>
</evidence>
<gene>
    <name evidence="5" type="ORF">Ga0061067_104128</name>
</gene>
<sequence length="406" mass="46154">MTVASLGYGAQARAIYAQDPALTRGRLHPEPESPTRTPFQRDRDRIIHSTAFRRLKHKTQVFVYHEGDHYRTRLTHTIEVSQIARALARALRLDEDLAECLALAHDLGHTPFGHEGEDVMHECMAPYGGFDHNAQSLRVVTSLEHRYAEWDGLNLSWETLEGLVKHNGPLVDASGAPLGKFKDSVLPFAIRTYSDKQDLRLDSWPSAEAQAAAIADDIAYDAHDLDDGLRARLFNIQDIAEVPFLADILQEVDSRYPGLDEPRRIHEIVRRQITRMVEDVIREGIRRLRELQPKSAEDIRRAGHAVVDFSAEMSKAEKEVKRFLFARMYRHPDVLSVRKLVARITRELFAHYMATPADMPREWAAGAAGLAPEARARRVCDFIAGMTDRYAIEEHRRLFDDTPDLG</sequence>
<dbReference type="InterPro" id="IPR026875">
    <property type="entry name" value="PHydrolase_assoc_dom"/>
</dbReference>
<dbReference type="Proteomes" id="UP000183900">
    <property type="component" value="Unassembled WGS sequence"/>
</dbReference>
<protein>
    <recommendedName>
        <fullName evidence="2">Deoxyguanosinetriphosphate triphosphohydrolase-like protein</fullName>
    </recommendedName>
</protein>
<dbReference type="InterPro" id="IPR023023">
    <property type="entry name" value="dNTPase_2"/>
</dbReference>
<dbReference type="PANTHER" id="PTHR11373:SF43">
    <property type="entry name" value="DEOXYGUANOSINETRIPHOSPHATE TRIPHOSPHOHYDROLASE-LIKE PROTEIN"/>
    <property type="match status" value="1"/>
</dbReference>
<dbReference type="RefSeq" id="WP_055455408.1">
    <property type="nucleotide sequence ID" value="NZ_CYHE01000004.1"/>
</dbReference>
<feature type="compositionally biased region" description="Basic and acidic residues" evidence="3">
    <location>
        <begin position="27"/>
        <end position="41"/>
    </location>
</feature>
<accession>A0A0K6HY48</accession>
<dbReference type="EMBL" id="CYHE01000004">
    <property type="protein sequence ID" value="CUA95728.1"/>
    <property type="molecule type" value="Genomic_DNA"/>
</dbReference>
<dbReference type="CDD" id="cd00077">
    <property type="entry name" value="HDc"/>
    <property type="match status" value="1"/>
</dbReference>